<dbReference type="Proteomes" id="UP000292693">
    <property type="component" value="Unassembled WGS sequence"/>
</dbReference>
<protein>
    <submittedName>
        <fullName evidence="2">Oxidoreductase</fullName>
    </submittedName>
</protein>
<feature type="transmembrane region" description="Helical" evidence="1">
    <location>
        <begin position="443"/>
        <end position="463"/>
    </location>
</feature>
<proteinExistence type="predicted"/>
<reference evidence="2 3" key="1">
    <citation type="submission" date="2017-12" db="EMBL/GenBank/DDBJ databases">
        <title>Population genomics insights into the ecological differentiation and adaptive evolution in streptomycetes.</title>
        <authorList>
            <person name="Li Y."/>
            <person name="Huang Y."/>
        </authorList>
    </citation>
    <scope>NUCLEOTIDE SEQUENCE [LARGE SCALE GENOMIC DNA]</scope>
    <source>
        <strain evidence="2 3">NBRC 100770</strain>
    </source>
</reference>
<name>A0A8G1ZVT8_9ACTN</name>
<accession>A0A8G1ZVT8</accession>
<dbReference type="EMBL" id="PKLL01000001">
    <property type="protein sequence ID" value="RZE30437.1"/>
    <property type="molecule type" value="Genomic_DNA"/>
</dbReference>
<keyword evidence="1" id="KW-0472">Membrane</keyword>
<organism evidence="2 3">
    <name type="scientific">Streptomyces albidoflavus</name>
    <dbReference type="NCBI Taxonomy" id="1886"/>
    <lineage>
        <taxon>Bacteria</taxon>
        <taxon>Bacillati</taxon>
        <taxon>Actinomycetota</taxon>
        <taxon>Actinomycetes</taxon>
        <taxon>Kitasatosporales</taxon>
        <taxon>Streptomycetaceae</taxon>
        <taxon>Streptomyces</taxon>
        <taxon>Streptomyces albidoflavus group</taxon>
    </lineage>
</organism>
<evidence type="ECO:0000256" key="1">
    <source>
        <dbReference type="SAM" id="Phobius"/>
    </source>
</evidence>
<sequence>MWRPYPEAVLIYDELTAAERALWDAFPEGRWVDLRTGVPEEDDPATGAEWGAGRTVRAEVVAALLLGGGPARPGGVAALRLAGARITGALDLAGAEIGSPVWLKGCRLEQPVSLHAATTRTVHITAGRVPGVDAGLARVEGHLDLTGSVLETGSLTLVNAQVTGELRLNGARITAPGRWGVFAGGLAMGGGVYCREGFFTRGGVRLVGAQLPGGLFMRGARLESPQGEALVADRADASAVELSDGFRATGTVRLRGARIADLLTLDGATLDTTGTALFGVGMQVGTFDFGLAAKPAGTVDLRGATVTALHDRTGSWPDEVRLDGFVYGSLHSEATPGRENVTRRLAWLRRNPGYAPQPYEQLAACYRQAGHDDDARRVLLAKQRHRRTTLNVPGRVWGRLLDATVGYGYRPWLAALWMGALCLLGGLVFSAGSPVQTKDGEGAPFNALVYTVDLLFPVGDFGQRGAWHWTDGTQWFAYLLVAVGWLLTTAVVAGVTRTLNRN</sequence>
<evidence type="ECO:0000313" key="3">
    <source>
        <dbReference type="Proteomes" id="UP000292693"/>
    </source>
</evidence>
<feature type="transmembrane region" description="Helical" evidence="1">
    <location>
        <begin position="475"/>
        <end position="496"/>
    </location>
</feature>
<comment type="caution">
    <text evidence="2">The sequence shown here is derived from an EMBL/GenBank/DDBJ whole genome shotgun (WGS) entry which is preliminary data.</text>
</comment>
<evidence type="ECO:0000313" key="2">
    <source>
        <dbReference type="EMBL" id="RZE30437.1"/>
    </source>
</evidence>
<keyword evidence="1" id="KW-1133">Transmembrane helix</keyword>
<keyword evidence="1" id="KW-0812">Transmembrane</keyword>
<gene>
    <name evidence="2" type="ORF">C0Q92_01005</name>
</gene>
<feature type="transmembrane region" description="Helical" evidence="1">
    <location>
        <begin position="412"/>
        <end position="431"/>
    </location>
</feature>
<dbReference type="AlphaFoldDB" id="A0A8G1ZVT8"/>